<protein>
    <submittedName>
        <fullName evidence="2">Uncharacterized protein</fullName>
    </submittedName>
</protein>
<evidence type="ECO:0000313" key="2">
    <source>
        <dbReference type="EMBL" id="RCH86333.1"/>
    </source>
</evidence>
<feature type="region of interest" description="Disordered" evidence="1">
    <location>
        <begin position="1"/>
        <end position="47"/>
    </location>
</feature>
<feature type="compositionally biased region" description="Acidic residues" evidence="1">
    <location>
        <begin position="30"/>
        <end position="41"/>
    </location>
</feature>
<evidence type="ECO:0000313" key="3">
    <source>
        <dbReference type="Proteomes" id="UP000252139"/>
    </source>
</evidence>
<sequence length="94" mass="11015">MVAGSTKRHQDQEEEEEDRASIKRQRLEDDSSPSEEDDLEEILTTNTTPSLIEHNDIALPIDEEDGYVDYYNIKIILTLCLKFCRGFYRKDHTH</sequence>
<feature type="compositionally biased region" description="Basic and acidic residues" evidence="1">
    <location>
        <begin position="19"/>
        <end position="29"/>
    </location>
</feature>
<dbReference type="Proteomes" id="UP000252139">
    <property type="component" value="Unassembled WGS sequence"/>
</dbReference>
<evidence type="ECO:0000256" key="1">
    <source>
        <dbReference type="SAM" id="MobiDB-lite"/>
    </source>
</evidence>
<dbReference type="AlphaFoldDB" id="A0A367J8R5"/>
<reference evidence="2 3" key="1">
    <citation type="journal article" date="2018" name="G3 (Bethesda)">
        <title>Phylogenetic and Phylogenomic Definition of Rhizopus Species.</title>
        <authorList>
            <person name="Gryganskyi A.P."/>
            <person name="Golan J."/>
            <person name="Dolatabadi S."/>
            <person name="Mondo S."/>
            <person name="Robb S."/>
            <person name="Idnurm A."/>
            <person name="Muszewska A."/>
            <person name="Steczkiewicz K."/>
            <person name="Masonjones S."/>
            <person name="Liao H.L."/>
            <person name="Gajdeczka M.T."/>
            <person name="Anike F."/>
            <person name="Vuek A."/>
            <person name="Anishchenko I.M."/>
            <person name="Voigt K."/>
            <person name="de Hoog G.S."/>
            <person name="Smith M.E."/>
            <person name="Heitman J."/>
            <person name="Vilgalys R."/>
            <person name="Stajich J.E."/>
        </authorList>
    </citation>
    <scope>NUCLEOTIDE SEQUENCE [LARGE SCALE GENOMIC DNA]</scope>
    <source>
        <strain evidence="2 3">CBS 357.93</strain>
    </source>
</reference>
<comment type="caution">
    <text evidence="2">The sequence shown here is derived from an EMBL/GenBank/DDBJ whole genome shotgun (WGS) entry which is preliminary data.</text>
</comment>
<name>A0A367J8R5_RHIAZ</name>
<accession>A0A367J8R5</accession>
<proteinExistence type="predicted"/>
<organism evidence="2 3">
    <name type="scientific">Rhizopus azygosporus</name>
    <name type="common">Rhizopus microsporus var. azygosporus</name>
    <dbReference type="NCBI Taxonomy" id="86630"/>
    <lineage>
        <taxon>Eukaryota</taxon>
        <taxon>Fungi</taxon>
        <taxon>Fungi incertae sedis</taxon>
        <taxon>Mucoromycota</taxon>
        <taxon>Mucoromycotina</taxon>
        <taxon>Mucoromycetes</taxon>
        <taxon>Mucorales</taxon>
        <taxon>Mucorineae</taxon>
        <taxon>Rhizopodaceae</taxon>
        <taxon>Rhizopus</taxon>
    </lineage>
</organism>
<dbReference type="EMBL" id="PJQL01001890">
    <property type="protein sequence ID" value="RCH86333.1"/>
    <property type="molecule type" value="Genomic_DNA"/>
</dbReference>
<keyword evidence="3" id="KW-1185">Reference proteome</keyword>
<gene>
    <name evidence="2" type="ORF">CU097_007426</name>
</gene>